<proteinExistence type="predicted"/>
<feature type="chain" id="PRO_5012826820" evidence="1">
    <location>
        <begin position="18"/>
        <end position="118"/>
    </location>
</feature>
<dbReference type="Proteomes" id="UP000078397">
    <property type="component" value="Unassembled WGS sequence"/>
</dbReference>
<keyword evidence="3" id="KW-1185">Reference proteome</keyword>
<evidence type="ECO:0000256" key="1">
    <source>
        <dbReference type="SAM" id="SignalP"/>
    </source>
</evidence>
<dbReference type="OrthoDB" id="4866039at2759"/>
<reference evidence="2 3" key="1">
    <citation type="journal article" date="2016" name="PLoS Pathog.">
        <title>Biosynthesis of antibiotic leucinostatins in bio-control fungus Purpureocillium lilacinum and their inhibition on phytophthora revealed by genome mining.</title>
        <authorList>
            <person name="Wang G."/>
            <person name="Liu Z."/>
            <person name="Lin R."/>
            <person name="Li E."/>
            <person name="Mao Z."/>
            <person name="Ling J."/>
            <person name="Yang Y."/>
            <person name="Yin W.B."/>
            <person name="Xie B."/>
        </authorList>
    </citation>
    <scope>NUCLEOTIDE SEQUENCE [LARGE SCALE GENOMIC DNA]</scope>
    <source>
        <strain evidence="2">170</strain>
    </source>
</reference>
<organism evidence="2 3">
    <name type="scientific">Pochonia chlamydosporia 170</name>
    <dbReference type="NCBI Taxonomy" id="1380566"/>
    <lineage>
        <taxon>Eukaryota</taxon>
        <taxon>Fungi</taxon>
        <taxon>Dikarya</taxon>
        <taxon>Ascomycota</taxon>
        <taxon>Pezizomycotina</taxon>
        <taxon>Sordariomycetes</taxon>
        <taxon>Hypocreomycetidae</taxon>
        <taxon>Hypocreales</taxon>
        <taxon>Clavicipitaceae</taxon>
        <taxon>Pochonia</taxon>
    </lineage>
</organism>
<keyword evidence="1" id="KW-0732">Signal</keyword>
<comment type="caution">
    <text evidence="2">The sequence shown here is derived from an EMBL/GenBank/DDBJ whole genome shotgun (WGS) entry which is preliminary data.</text>
</comment>
<sequence length="118" mass="11941">MNIRNLALATLLGLGLSSPTPDTPADQNLDKRCVAQSGYCGNGVACCAGLFCSWPNSICTPCGGQGANCGNAVPCCSGFFCSWPNSRCAPCNARGQYCGNAVPCCAGLNCNAMTSVCG</sequence>
<protein>
    <submittedName>
        <fullName evidence="2">Uncharacterized protein</fullName>
    </submittedName>
</protein>
<dbReference type="EMBL" id="LSBJ02000004">
    <property type="protein sequence ID" value="OWT42985.1"/>
    <property type="molecule type" value="Genomic_DNA"/>
</dbReference>
<evidence type="ECO:0000313" key="3">
    <source>
        <dbReference type="Proteomes" id="UP000078397"/>
    </source>
</evidence>
<gene>
    <name evidence="2" type="ORF">VFPPC_17822</name>
</gene>
<dbReference type="KEGG" id="pchm:VFPPC_17822"/>
<accession>A0A219AS06</accession>
<dbReference type="GeneID" id="33936730"/>
<evidence type="ECO:0000313" key="2">
    <source>
        <dbReference type="EMBL" id="OWT42985.1"/>
    </source>
</evidence>
<dbReference type="AlphaFoldDB" id="A0A219AS06"/>
<dbReference type="RefSeq" id="XP_022285446.1">
    <property type="nucleotide sequence ID" value="XM_022429500.1"/>
</dbReference>
<feature type="signal peptide" evidence="1">
    <location>
        <begin position="1"/>
        <end position="17"/>
    </location>
</feature>
<name>A0A219AS06_METCM</name>